<accession>A0A9Q3KC95</accession>
<feature type="region of interest" description="Disordered" evidence="1">
    <location>
        <begin position="1"/>
        <end position="29"/>
    </location>
</feature>
<keyword evidence="3" id="KW-1185">Reference proteome</keyword>
<organism evidence="2 3">
    <name type="scientific">Austropuccinia psidii MF-1</name>
    <dbReference type="NCBI Taxonomy" id="1389203"/>
    <lineage>
        <taxon>Eukaryota</taxon>
        <taxon>Fungi</taxon>
        <taxon>Dikarya</taxon>
        <taxon>Basidiomycota</taxon>
        <taxon>Pucciniomycotina</taxon>
        <taxon>Pucciniomycetes</taxon>
        <taxon>Pucciniales</taxon>
        <taxon>Sphaerophragmiaceae</taxon>
        <taxon>Austropuccinia</taxon>
    </lineage>
</organism>
<reference evidence="2" key="1">
    <citation type="submission" date="2021-03" db="EMBL/GenBank/DDBJ databases">
        <title>Draft genome sequence of rust myrtle Austropuccinia psidii MF-1, a brazilian biotype.</title>
        <authorList>
            <person name="Quecine M.C."/>
            <person name="Pachon D.M.R."/>
            <person name="Bonatelli M.L."/>
            <person name="Correr F.H."/>
            <person name="Franceschini L.M."/>
            <person name="Leite T.F."/>
            <person name="Margarido G.R.A."/>
            <person name="Almeida C.A."/>
            <person name="Ferrarezi J.A."/>
            <person name="Labate C.A."/>
        </authorList>
    </citation>
    <scope>NUCLEOTIDE SEQUENCE</scope>
    <source>
        <strain evidence="2">MF-1</strain>
    </source>
</reference>
<dbReference type="AlphaFoldDB" id="A0A9Q3KC95"/>
<dbReference type="EMBL" id="AVOT02099979">
    <property type="protein sequence ID" value="MBW0577142.1"/>
    <property type="molecule type" value="Genomic_DNA"/>
</dbReference>
<proteinExistence type="predicted"/>
<evidence type="ECO:0000256" key="1">
    <source>
        <dbReference type="SAM" id="MobiDB-lite"/>
    </source>
</evidence>
<evidence type="ECO:0000313" key="3">
    <source>
        <dbReference type="Proteomes" id="UP000765509"/>
    </source>
</evidence>
<gene>
    <name evidence="2" type="ORF">O181_116857</name>
</gene>
<name>A0A9Q3KC95_9BASI</name>
<feature type="compositionally biased region" description="Acidic residues" evidence="1">
    <location>
        <begin position="1"/>
        <end position="11"/>
    </location>
</feature>
<protein>
    <submittedName>
        <fullName evidence="2">Uncharacterized protein</fullName>
    </submittedName>
</protein>
<sequence>MEQVPEEESPIEDSQSHSMGDSIREQYVDKQDPTEEFIVEYQKETQIEDLDMHVTATSLTLLLDGCGNPTWSQVGANWPSHIFYGQLAPLGVYGIHAITPSNGHFIPSGHILPPLALLANSYFTNPQAFIFHFGPVGVIWSSRGLQAP</sequence>
<comment type="caution">
    <text evidence="2">The sequence shown here is derived from an EMBL/GenBank/DDBJ whole genome shotgun (WGS) entry which is preliminary data.</text>
</comment>
<evidence type="ECO:0000313" key="2">
    <source>
        <dbReference type="EMBL" id="MBW0577142.1"/>
    </source>
</evidence>
<dbReference type="Proteomes" id="UP000765509">
    <property type="component" value="Unassembled WGS sequence"/>
</dbReference>